<keyword evidence="1" id="KW-0813">Transport</keyword>
<keyword evidence="3" id="KW-0998">Cell outer membrane</keyword>
<dbReference type="Pfam" id="PF13715">
    <property type="entry name" value="CarbopepD_reg_2"/>
    <property type="match status" value="1"/>
</dbReference>
<dbReference type="InterPro" id="IPR023996">
    <property type="entry name" value="TonB-dep_OMP_SusC/RagA"/>
</dbReference>
<evidence type="ECO:0000313" key="7">
    <source>
        <dbReference type="Proteomes" id="UP000307244"/>
    </source>
</evidence>
<organism evidence="6 7">
    <name type="scientific">Pedobacter frigoris</name>
    <dbReference type="NCBI Taxonomy" id="2571272"/>
    <lineage>
        <taxon>Bacteria</taxon>
        <taxon>Pseudomonadati</taxon>
        <taxon>Bacteroidota</taxon>
        <taxon>Sphingobacteriia</taxon>
        <taxon>Sphingobacteriales</taxon>
        <taxon>Sphingobacteriaceae</taxon>
        <taxon>Pedobacter</taxon>
    </lineage>
</organism>
<dbReference type="SUPFAM" id="SSF49464">
    <property type="entry name" value="Carboxypeptidase regulatory domain-like"/>
    <property type="match status" value="1"/>
</dbReference>
<dbReference type="OrthoDB" id="601197at2"/>
<dbReference type="InterPro" id="IPR012910">
    <property type="entry name" value="Plug_dom"/>
</dbReference>
<dbReference type="Pfam" id="PF07715">
    <property type="entry name" value="Plug"/>
    <property type="match status" value="1"/>
</dbReference>
<dbReference type="AlphaFoldDB" id="A0A4V6WN71"/>
<dbReference type="InterPro" id="IPR011662">
    <property type="entry name" value="Secretin/TonB_short_N"/>
</dbReference>
<dbReference type="Gene3D" id="2.170.130.10">
    <property type="entry name" value="TonB-dependent receptor, plug domain"/>
    <property type="match status" value="1"/>
</dbReference>
<dbReference type="FunFam" id="2.170.130.10:FF:000003">
    <property type="entry name" value="SusC/RagA family TonB-linked outer membrane protein"/>
    <property type="match status" value="1"/>
</dbReference>
<name>A0A4V6WN71_9SPHI</name>
<protein>
    <submittedName>
        <fullName evidence="6">TonB-dependent receptor</fullName>
    </submittedName>
</protein>
<reference evidence="6 7" key="1">
    <citation type="submission" date="2019-04" db="EMBL/GenBank/DDBJ databases">
        <title>Pedobacter sp. RP-3-15 sp. nov., isolated from Arctic soil.</title>
        <authorList>
            <person name="Dahal R.H."/>
            <person name="Kim D.-U."/>
        </authorList>
    </citation>
    <scope>NUCLEOTIDE SEQUENCE [LARGE SCALE GENOMIC DNA]</scope>
    <source>
        <strain evidence="6 7">RP-3-15</strain>
    </source>
</reference>
<evidence type="ECO:0000256" key="1">
    <source>
        <dbReference type="ARBA" id="ARBA00022448"/>
    </source>
</evidence>
<accession>A0A4V6WN71</accession>
<evidence type="ECO:0000256" key="3">
    <source>
        <dbReference type="ARBA" id="ARBA00023237"/>
    </source>
</evidence>
<evidence type="ECO:0000256" key="2">
    <source>
        <dbReference type="ARBA" id="ARBA00023136"/>
    </source>
</evidence>
<dbReference type="NCBIfam" id="TIGR04057">
    <property type="entry name" value="SusC_RagA_signa"/>
    <property type="match status" value="1"/>
</dbReference>
<gene>
    <name evidence="6" type="ORF">FA047_05285</name>
</gene>
<evidence type="ECO:0000259" key="4">
    <source>
        <dbReference type="Pfam" id="PF07660"/>
    </source>
</evidence>
<proteinExistence type="predicted"/>
<dbReference type="EMBL" id="SWBQ01000001">
    <property type="protein sequence ID" value="TKC09742.1"/>
    <property type="molecule type" value="Genomic_DNA"/>
</dbReference>
<dbReference type="InterPro" id="IPR037066">
    <property type="entry name" value="Plug_dom_sf"/>
</dbReference>
<dbReference type="NCBIfam" id="TIGR04056">
    <property type="entry name" value="OMP_RagA_SusC"/>
    <property type="match status" value="1"/>
</dbReference>
<dbReference type="InterPro" id="IPR023997">
    <property type="entry name" value="TonB-dep_OMP_SusC/RagA_CS"/>
</dbReference>
<feature type="domain" description="TonB-dependent receptor plug" evidence="5">
    <location>
        <begin position="195"/>
        <end position="300"/>
    </location>
</feature>
<feature type="domain" description="Secretin/TonB short N-terminal" evidence="4">
    <location>
        <begin position="40"/>
        <end position="90"/>
    </location>
</feature>
<evidence type="ECO:0000313" key="6">
    <source>
        <dbReference type="EMBL" id="TKC09742.1"/>
    </source>
</evidence>
<dbReference type="InterPro" id="IPR008969">
    <property type="entry name" value="CarboxyPept-like_regulatory"/>
</dbReference>
<sequence>MIIVLQVGVYASGKAQQVSLSVKNANLKQVFSELNKQTGYRFLYNEEIINKSVPVTVHLQNVDIKTILNKVLGKASLDFKIRGETITIVSADETIKKLKIVETDVRGSVKDSTDMLPMPGVTIFVKDKPSIGTTTDLNGKYFLTVPDGSVLVFSSIGYIKQEIPVSGRGVIDVVLKADKSDLNEVVVIGFGKQKKESVVSSLSTVKGTQLRFPTRSLSNNLAGQIAGLIAIQRSGEPGYDNSEFFIRGISSFSGGTSPLILVDGIPRSMNDIEPDEIETFTLLKDAAATAVYGAEGANGVIIITSKRGIAQKTKISYRGEYSNLEPTRLPEFLGSVDYMSLYNESLKNEDKSPIFSDELIGKYASGTDRDLYPDVKWLDLLRDHTYNTRHTLNFRGGGDIAKYFVSGAYFKESGIFKNNPLAQYNNNIGLQRYNLRSNIDLNVTKTTILRVDLSGAYLKTNYPGVGTGTIFSNMTTAPPYLFPMVFSDGTIAGHPRASNNRINPYNQLMESGYAKEWRSNVQSRLDIEQKLDFLTQGLTVKAVVSYDAASTYTMSRTRTPFQYISTSRDANGKLLYTRNGVAGSPDFGEPAEGSSGQRNIYLESSLNYNRVFGNNHSVTGMLLTYQKETQTQTEALAFRKQAYVGRATYNYASRYSIEANFGITGSENFADGYRFGIFPAVGVAWYPSNEKFYPEKLKEIISSLKFRASIGRTGNDNVGGSRFLYRATFNKAAGGYPLGIGGTGGLNSLAGVIEGLFDSPFLSWEIEDKKNYGVDVELFKGAVSMQVDYFDNFRKNILLQRRTVSGVTGFRANPWQNFGKVSNHGIDASLNVTQNIGQAKLTYRGNLTFARNKILEYDEVPQLYPWMNITGTRLNSPNLYVADGLYANDDFTLTTNPDGTRNYVLKAGLPVSSLSAGVRPGDIKYKDLNGDKLINQFDQTREYGNPAVPELIYGFGMNVDYKGFYASLFFQGAGNTSTVFGGNAPQSFFPFTYGFDESSVRKEGLNRWTEQNPSQDVLYPRLHSVSFGNNTAQSTWWLRDASFIRLKNAEIGYRFPKNWLKKIGLETGRVYLMGNNIYVWDSIKMWDPEIGNANEGMNYPLPRTYTFGLEFNL</sequence>
<keyword evidence="2" id="KW-0472">Membrane</keyword>
<evidence type="ECO:0000259" key="5">
    <source>
        <dbReference type="Pfam" id="PF07715"/>
    </source>
</evidence>
<dbReference type="GO" id="GO:0019867">
    <property type="term" value="C:outer membrane"/>
    <property type="evidence" value="ECO:0007669"/>
    <property type="project" value="InterPro"/>
</dbReference>
<keyword evidence="6" id="KW-0675">Receptor</keyword>
<dbReference type="Gene3D" id="2.60.40.1120">
    <property type="entry name" value="Carboxypeptidase-like, regulatory domain"/>
    <property type="match status" value="1"/>
</dbReference>
<keyword evidence="7" id="KW-1185">Reference proteome</keyword>
<dbReference type="SUPFAM" id="SSF56935">
    <property type="entry name" value="Porins"/>
    <property type="match status" value="1"/>
</dbReference>
<comment type="caution">
    <text evidence="6">The sequence shown here is derived from an EMBL/GenBank/DDBJ whole genome shotgun (WGS) entry which is preliminary data.</text>
</comment>
<dbReference type="Proteomes" id="UP000307244">
    <property type="component" value="Unassembled WGS sequence"/>
</dbReference>
<dbReference type="Pfam" id="PF07660">
    <property type="entry name" value="STN"/>
    <property type="match status" value="1"/>
</dbReference>